<reference evidence="1 2" key="1">
    <citation type="submission" date="2015-10" db="EMBL/GenBank/DDBJ databases">
        <title>Genome analyses suggest a sexual origin of heterokaryosis in a supposedly ancient asexual fungus.</title>
        <authorList>
            <person name="Ropars J."/>
            <person name="Sedzielewska K."/>
            <person name="Noel J."/>
            <person name="Charron P."/>
            <person name="Farinelli L."/>
            <person name="Marton T."/>
            <person name="Kruger M."/>
            <person name="Pelin A."/>
            <person name="Brachmann A."/>
            <person name="Corradi N."/>
        </authorList>
    </citation>
    <scope>NUCLEOTIDE SEQUENCE [LARGE SCALE GENOMIC DNA]</scope>
    <source>
        <strain evidence="1 2">A4</strain>
    </source>
</reference>
<protein>
    <submittedName>
        <fullName evidence="1">Uncharacterized protein</fullName>
    </submittedName>
</protein>
<dbReference type="VEuPathDB" id="FungiDB:RhiirFUN_025454"/>
<keyword evidence="2" id="KW-1185">Reference proteome</keyword>
<dbReference type="VEuPathDB" id="FungiDB:RhiirA1_454020"/>
<sequence length="176" mass="20795">MYFNCTCKCDHDIAKFGNHSHNLKNIKRYQTPYFSPTRNKKRKKEKKVTHKLYFKTFVQMSSKNYGSRTCGKPYVQKIKLNNNKRTRRKPSKLCSDCEETNDYIKLLSSKVSRIEEIVDNFKNLPKNKTENKLSVFNAKFSLNNVPCELEYDLSNFTLENLQKLVIFTTQNCKPKN</sequence>
<accession>A0A2I1GNW4</accession>
<dbReference type="EMBL" id="LLXI01000631">
    <property type="protein sequence ID" value="PKY48341.1"/>
    <property type="molecule type" value="Genomic_DNA"/>
</dbReference>
<organism evidence="1 2">
    <name type="scientific">Rhizophagus irregularis</name>
    <dbReference type="NCBI Taxonomy" id="588596"/>
    <lineage>
        <taxon>Eukaryota</taxon>
        <taxon>Fungi</taxon>
        <taxon>Fungi incertae sedis</taxon>
        <taxon>Mucoromycota</taxon>
        <taxon>Glomeromycotina</taxon>
        <taxon>Glomeromycetes</taxon>
        <taxon>Glomerales</taxon>
        <taxon>Glomeraceae</taxon>
        <taxon>Rhizophagus</taxon>
    </lineage>
</organism>
<proteinExistence type="predicted"/>
<dbReference type="AlphaFoldDB" id="A0A2I1GNW4"/>
<gene>
    <name evidence="1" type="ORF">RhiirA4_445289</name>
</gene>
<evidence type="ECO:0000313" key="1">
    <source>
        <dbReference type="EMBL" id="PKY48341.1"/>
    </source>
</evidence>
<name>A0A2I1GNW4_9GLOM</name>
<comment type="caution">
    <text evidence="1">The sequence shown here is derived from an EMBL/GenBank/DDBJ whole genome shotgun (WGS) entry which is preliminary data.</text>
</comment>
<evidence type="ECO:0000313" key="2">
    <source>
        <dbReference type="Proteomes" id="UP000234323"/>
    </source>
</evidence>
<dbReference type="VEuPathDB" id="FungiDB:FUN_022596"/>
<dbReference type="Proteomes" id="UP000234323">
    <property type="component" value="Unassembled WGS sequence"/>
</dbReference>